<gene>
    <name evidence="1" type="ORF">V6N12_071755</name>
</gene>
<evidence type="ECO:0000313" key="1">
    <source>
        <dbReference type="EMBL" id="KAK8581536.1"/>
    </source>
</evidence>
<reference evidence="1 2" key="1">
    <citation type="journal article" date="2024" name="G3 (Bethesda)">
        <title>Genome assembly of Hibiscus sabdariffa L. provides insights into metabolisms of medicinal natural products.</title>
        <authorList>
            <person name="Kim T."/>
        </authorList>
    </citation>
    <scope>NUCLEOTIDE SEQUENCE [LARGE SCALE GENOMIC DNA]</scope>
    <source>
        <strain evidence="1">TK-2024</strain>
        <tissue evidence="1">Old leaves</tissue>
    </source>
</reference>
<name>A0ABR2FL27_9ROSI</name>
<proteinExistence type="predicted"/>
<protein>
    <submittedName>
        <fullName evidence="1">Uncharacterized protein</fullName>
    </submittedName>
</protein>
<accession>A0ABR2FL27</accession>
<dbReference type="EMBL" id="JBBPBM010000006">
    <property type="protein sequence ID" value="KAK8581536.1"/>
    <property type="molecule type" value="Genomic_DNA"/>
</dbReference>
<dbReference type="Proteomes" id="UP001472677">
    <property type="component" value="Unassembled WGS sequence"/>
</dbReference>
<comment type="caution">
    <text evidence="1">The sequence shown here is derived from an EMBL/GenBank/DDBJ whole genome shotgun (WGS) entry which is preliminary data.</text>
</comment>
<organism evidence="1 2">
    <name type="scientific">Hibiscus sabdariffa</name>
    <name type="common">roselle</name>
    <dbReference type="NCBI Taxonomy" id="183260"/>
    <lineage>
        <taxon>Eukaryota</taxon>
        <taxon>Viridiplantae</taxon>
        <taxon>Streptophyta</taxon>
        <taxon>Embryophyta</taxon>
        <taxon>Tracheophyta</taxon>
        <taxon>Spermatophyta</taxon>
        <taxon>Magnoliopsida</taxon>
        <taxon>eudicotyledons</taxon>
        <taxon>Gunneridae</taxon>
        <taxon>Pentapetalae</taxon>
        <taxon>rosids</taxon>
        <taxon>malvids</taxon>
        <taxon>Malvales</taxon>
        <taxon>Malvaceae</taxon>
        <taxon>Malvoideae</taxon>
        <taxon>Hibiscus</taxon>
    </lineage>
</organism>
<sequence>MKKQWLILLAICGVPSNGAYMVYNFPSVVKKRKRFFKVFGALISLAELVSESADTVNVVSKELKEFLRPDSVQGPNLSFF</sequence>
<evidence type="ECO:0000313" key="2">
    <source>
        <dbReference type="Proteomes" id="UP001472677"/>
    </source>
</evidence>
<keyword evidence="2" id="KW-1185">Reference proteome</keyword>